<dbReference type="GO" id="GO:0000166">
    <property type="term" value="F:nucleotide binding"/>
    <property type="evidence" value="ECO:0007669"/>
    <property type="project" value="InterPro"/>
</dbReference>
<dbReference type="GO" id="GO:0006740">
    <property type="term" value="P:NADPH regeneration"/>
    <property type="evidence" value="ECO:0007669"/>
    <property type="project" value="TreeGrafter"/>
</dbReference>
<evidence type="ECO:0000259" key="3">
    <source>
        <dbReference type="Pfam" id="PF22725"/>
    </source>
</evidence>
<keyword evidence="5" id="KW-1185">Reference proteome</keyword>
<evidence type="ECO:0000313" key="5">
    <source>
        <dbReference type="Proteomes" id="UP000799772"/>
    </source>
</evidence>
<dbReference type="Pfam" id="PF22725">
    <property type="entry name" value="GFO_IDH_MocA_C3"/>
    <property type="match status" value="1"/>
</dbReference>
<dbReference type="EMBL" id="ML978121">
    <property type="protein sequence ID" value="KAF2103695.1"/>
    <property type="molecule type" value="Genomic_DNA"/>
</dbReference>
<dbReference type="SUPFAM" id="SSF51735">
    <property type="entry name" value="NAD(P)-binding Rossmann-fold domains"/>
    <property type="match status" value="1"/>
</dbReference>
<evidence type="ECO:0000256" key="1">
    <source>
        <dbReference type="ARBA" id="ARBA00010928"/>
    </source>
</evidence>
<feature type="domain" description="Gfo/Idh/MocA-like oxidoreductase N-terminal" evidence="2">
    <location>
        <begin position="4"/>
        <end position="118"/>
    </location>
</feature>
<comment type="caution">
    <text evidence="4">The sequence shown here is derived from an EMBL/GenBank/DDBJ whole genome shotgun (WGS) entry which is preliminary data.</text>
</comment>
<dbReference type="InterPro" id="IPR055170">
    <property type="entry name" value="GFO_IDH_MocA-like_dom"/>
</dbReference>
<evidence type="ECO:0000259" key="2">
    <source>
        <dbReference type="Pfam" id="PF01408"/>
    </source>
</evidence>
<dbReference type="SUPFAM" id="SSF55347">
    <property type="entry name" value="Glyceraldehyde-3-phosphate dehydrogenase-like, C-terminal domain"/>
    <property type="match status" value="1"/>
</dbReference>
<dbReference type="GO" id="GO:0016491">
    <property type="term" value="F:oxidoreductase activity"/>
    <property type="evidence" value="ECO:0007669"/>
    <property type="project" value="TreeGrafter"/>
</dbReference>
<dbReference type="PANTHER" id="PTHR42840:SF5">
    <property type="entry name" value="NAD(P)-BINDING ROSSMANN-FOLD SUPERFAMILY PROTEIN"/>
    <property type="match status" value="1"/>
</dbReference>
<dbReference type="OrthoDB" id="64915at2759"/>
<dbReference type="Gene3D" id="3.40.50.720">
    <property type="entry name" value="NAD(P)-binding Rossmann-like Domain"/>
    <property type="match status" value="1"/>
</dbReference>
<proteinExistence type="inferred from homology"/>
<dbReference type="Pfam" id="PF01408">
    <property type="entry name" value="GFO_IDH_MocA"/>
    <property type="match status" value="1"/>
</dbReference>
<dbReference type="AlphaFoldDB" id="A0A9P4IQV6"/>
<organism evidence="4 5">
    <name type="scientific">Rhizodiscina lignyota</name>
    <dbReference type="NCBI Taxonomy" id="1504668"/>
    <lineage>
        <taxon>Eukaryota</taxon>
        <taxon>Fungi</taxon>
        <taxon>Dikarya</taxon>
        <taxon>Ascomycota</taxon>
        <taxon>Pezizomycotina</taxon>
        <taxon>Dothideomycetes</taxon>
        <taxon>Pleosporomycetidae</taxon>
        <taxon>Aulographales</taxon>
        <taxon>Rhizodiscinaceae</taxon>
        <taxon>Rhizodiscina</taxon>
    </lineage>
</organism>
<dbReference type="GO" id="GO:0005737">
    <property type="term" value="C:cytoplasm"/>
    <property type="evidence" value="ECO:0007669"/>
    <property type="project" value="TreeGrafter"/>
</dbReference>
<accession>A0A9P4IQV6</accession>
<evidence type="ECO:0000313" key="4">
    <source>
        <dbReference type="EMBL" id="KAF2103695.1"/>
    </source>
</evidence>
<comment type="similarity">
    <text evidence="1">Belongs to the Gfo/Idh/MocA family.</text>
</comment>
<feature type="domain" description="GFO/IDH/MocA-like oxidoreductase" evidence="3">
    <location>
        <begin position="157"/>
        <end position="271"/>
    </location>
</feature>
<gene>
    <name evidence="4" type="ORF">NA57DRAFT_69908</name>
</gene>
<dbReference type="Gene3D" id="3.30.360.10">
    <property type="entry name" value="Dihydrodipicolinate Reductase, domain 2"/>
    <property type="match status" value="1"/>
</dbReference>
<dbReference type="InterPro" id="IPR036291">
    <property type="entry name" value="NAD(P)-bd_dom_sf"/>
</dbReference>
<dbReference type="Proteomes" id="UP000799772">
    <property type="component" value="Unassembled WGS sequence"/>
</dbReference>
<name>A0A9P4IQV6_9PEZI</name>
<reference evidence="4" key="1">
    <citation type="journal article" date="2020" name="Stud. Mycol.">
        <title>101 Dothideomycetes genomes: a test case for predicting lifestyles and emergence of pathogens.</title>
        <authorList>
            <person name="Haridas S."/>
            <person name="Albert R."/>
            <person name="Binder M."/>
            <person name="Bloem J."/>
            <person name="Labutti K."/>
            <person name="Salamov A."/>
            <person name="Andreopoulos B."/>
            <person name="Baker S."/>
            <person name="Barry K."/>
            <person name="Bills G."/>
            <person name="Bluhm B."/>
            <person name="Cannon C."/>
            <person name="Castanera R."/>
            <person name="Culley D."/>
            <person name="Daum C."/>
            <person name="Ezra D."/>
            <person name="Gonzalez J."/>
            <person name="Henrissat B."/>
            <person name="Kuo A."/>
            <person name="Liang C."/>
            <person name="Lipzen A."/>
            <person name="Lutzoni F."/>
            <person name="Magnuson J."/>
            <person name="Mondo S."/>
            <person name="Nolan M."/>
            <person name="Ohm R."/>
            <person name="Pangilinan J."/>
            <person name="Park H.-J."/>
            <person name="Ramirez L."/>
            <person name="Alfaro M."/>
            <person name="Sun H."/>
            <person name="Tritt A."/>
            <person name="Yoshinaga Y."/>
            <person name="Zwiers L.-H."/>
            <person name="Turgeon B."/>
            <person name="Goodwin S."/>
            <person name="Spatafora J."/>
            <person name="Crous P."/>
            <person name="Grigoriev I."/>
        </authorList>
    </citation>
    <scope>NUCLEOTIDE SEQUENCE</scope>
    <source>
        <strain evidence="4">CBS 133067</strain>
    </source>
</reference>
<sequence>MAIGIAILGAGIFAKTEHLPAVQACSDLELKAVYSRSEKSAQSVVSDSSVGVYFDNPPTSDRTLKTLLSRSDIQAVIVVLPINNQPAIVKQCIEAGKHVLSEKPIARDVKDALELTKWYEAYSSPQKPIWGVAENWRYYAPFLKAADLVKEMKQNGGKLVTFRLEVFGFMSESSEYYHTEWRKTPEFQGGFVLDGGVHYAAGIRMLLAAAGEELAELSAFTNLVDDNLPLVDTVNATMKTSSGTTGTFSATWASPVRFGAQMEIAMTNGAVAATPVDVIVKKKGAEDKIDFKKSSGVKEEVDAFAKSILSGEPDPLLSPREATLDVEVIEKILQSGEQKGAPQALTAKSQ</sequence>
<dbReference type="PANTHER" id="PTHR42840">
    <property type="entry name" value="NAD(P)-BINDING ROSSMANN-FOLD SUPERFAMILY PROTEIN-RELATED"/>
    <property type="match status" value="1"/>
</dbReference>
<dbReference type="InterPro" id="IPR000683">
    <property type="entry name" value="Gfo/Idh/MocA-like_OxRdtase_N"/>
</dbReference>
<protein>
    <submittedName>
        <fullName evidence="4">NAD(P)-binding protein</fullName>
    </submittedName>
</protein>